<organism evidence="2 3">
    <name type="scientific">Flavivirga aquimarina</name>
    <dbReference type="NCBI Taxonomy" id="2027862"/>
    <lineage>
        <taxon>Bacteria</taxon>
        <taxon>Pseudomonadati</taxon>
        <taxon>Bacteroidota</taxon>
        <taxon>Flavobacteriia</taxon>
        <taxon>Flavobacteriales</taxon>
        <taxon>Flavobacteriaceae</taxon>
        <taxon>Flavivirga</taxon>
    </lineage>
</organism>
<dbReference type="Pfam" id="PF02627">
    <property type="entry name" value="CMD"/>
    <property type="match status" value="1"/>
</dbReference>
<dbReference type="EMBL" id="JAUOEK010000120">
    <property type="protein sequence ID" value="MDO5970463.1"/>
    <property type="molecule type" value="Genomic_DNA"/>
</dbReference>
<proteinExistence type="predicted"/>
<dbReference type="Gene3D" id="1.20.1290.10">
    <property type="entry name" value="AhpD-like"/>
    <property type="match status" value="1"/>
</dbReference>
<reference evidence="2" key="1">
    <citation type="submission" date="2023-07" db="EMBL/GenBank/DDBJ databases">
        <title>Two novel species in the genus Flavivirga.</title>
        <authorList>
            <person name="Kwon K."/>
        </authorList>
    </citation>
    <scope>NUCLEOTIDE SEQUENCE</scope>
    <source>
        <strain evidence="2">KCTC 52353</strain>
    </source>
</reference>
<name>A0ABT8WBN2_9FLAO</name>
<accession>A0ABT8WBN2</accession>
<evidence type="ECO:0000259" key="1">
    <source>
        <dbReference type="Pfam" id="PF02627"/>
    </source>
</evidence>
<dbReference type="PANTHER" id="PTHR34846:SF10">
    <property type="entry name" value="CYTOPLASMIC PROTEIN"/>
    <property type="match status" value="1"/>
</dbReference>
<dbReference type="InterPro" id="IPR003779">
    <property type="entry name" value="CMD-like"/>
</dbReference>
<protein>
    <submittedName>
        <fullName evidence="2">Carboxymuconolactone decarboxylase family protein</fullName>
    </submittedName>
</protein>
<sequence length="150" mass="17405">MERISYTDIPEGMFENLRAIEDSITNSSLNNKLVGLVKLRVSQKNGCAYCVDMHYKELKHAGETELRLSSLCVWEETPYFSDEERTVLKFAETLTKLSSAPIPEEDYSPLLDHFNKNDICYLTLTITQINTWNRLMKVFQFTPGNYKVEH</sequence>
<comment type="caution">
    <text evidence="2">The sequence shown here is derived from an EMBL/GenBank/DDBJ whole genome shotgun (WGS) entry which is preliminary data.</text>
</comment>
<dbReference type="NCBIfam" id="TIGR00778">
    <property type="entry name" value="ahpD_dom"/>
    <property type="match status" value="1"/>
</dbReference>
<dbReference type="InterPro" id="IPR004675">
    <property type="entry name" value="AhpD_core"/>
</dbReference>
<dbReference type="RefSeq" id="WP_303278152.1">
    <property type="nucleotide sequence ID" value="NZ_JAUOEK010000120.1"/>
</dbReference>
<evidence type="ECO:0000313" key="3">
    <source>
        <dbReference type="Proteomes" id="UP001176883"/>
    </source>
</evidence>
<dbReference type="InterPro" id="IPR029032">
    <property type="entry name" value="AhpD-like"/>
</dbReference>
<evidence type="ECO:0000313" key="2">
    <source>
        <dbReference type="EMBL" id="MDO5970463.1"/>
    </source>
</evidence>
<gene>
    <name evidence="2" type="ORF">Q4Q35_11665</name>
</gene>
<keyword evidence="3" id="KW-1185">Reference proteome</keyword>
<dbReference type="Proteomes" id="UP001176883">
    <property type="component" value="Unassembled WGS sequence"/>
</dbReference>
<dbReference type="PANTHER" id="PTHR34846">
    <property type="entry name" value="4-CARBOXYMUCONOLACTONE DECARBOXYLASE FAMILY PROTEIN (AFU_ORTHOLOGUE AFUA_6G11590)"/>
    <property type="match status" value="1"/>
</dbReference>
<feature type="domain" description="Carboxymuconolactone decarboxylase-like" evidence="1">
    <location>
        <begin position="22"/>
        <end position="92"/>
    </location>
</feature>
<dbReference type="SUPFAM" id="SSF69118">
    <property type="entry name" value="AhpD-like"/>
    <property type="match status" value="1"/>
</dbReference>